<evidence type="ECO:0000313" key="3">
    <source>
        <dbReference type="Proteomes" id="UP000054538"/>
    </source>
</evidence>
<feature type="compositionally biased region" description="Low complexity" evidence="1">
    <location>
        <begin position="57"/>
        <end position="77"/>
    </location>
</feature>
<evidence type="ECO:0000313" key="2">
    <source>
        <dbReference type="EMBL" id="KIK99699.1"/>
    </source>
</evidence>
<proteinExistence type="predicted"/>
<dbReference type="AlphaFoldDB" id="A0A0D0E9T1"/>
<name>A0A0D0E9T1_9AGAM</name>
<dbReference type="InParanoid" id="A0A0D0E9T1"/>
<dbReference type="EMBL" id="KN824852">
    <property type="protein sequence ID" value="KIK99699.1"/>
    <property type="molecule type" value="Genomic_DNA"/>
</dbReference>
<feature type="region of interest" description="Disordered" evidence="1">
    <location>
        <begin position="135"/>
        <end position="161"/>
    </location>
</feature>
<dbReference type="HOGENOM" id="CLU_1448160_0_0_1"/>
<dbReference type="OrthoDB" id="2688723at2759"/>
<protein>
    <submittedName>
        <fullName evidence="2">Uncharacterized protein</fullName>
    </submittedName>
</protein>
<evidence type="ECO:0000256" key="1">
    <source>
        <dbReference type="SAM" id="MobiDB-lite"/>
    </source>
</evidence>
<keyword evidence="3" id="KW-1185">Reference proteome</keyword>
<accession>A0A0D0E9T1</accession>
<reference evidence="3" key="2">
    <citation type="submission" date="2015-01" db="EMBL/GenBank/DDBJ databases">
        <title>Evolutionary Origins and Diversification of the Mycorrhizal Mutualists.</title>
        <authorList>
            <consortium name="DOE Joint Genome Institute"/>
            <consortium name="Mycorrhizal Genomics Consortium"/>
            <person name="Kohler A."/>
            <person name="Kuo A."/>
            <person name="Nagy L.G."/>
            <person name="Floudas D."/>
            <person name="Copeland A."/>
            <person name="Barry K.W."/>
            <person name="Cichocki N."/>
            <person name="Veneault-Fourrey C."/>
            <person name="LaButti K."/>
            <person name="Lindquist E.A."/>
            <person name="Lipzen A."/>
            <person name="Lundell T."/>
            <person name="Morin E."/>
            <person name="Murat C."/>
            <person name="Riley R."/>
            <person name="Ohm R."/>
            <person name="Sun H."/>
            <person name="Tunlid A."/>
            <person name="Henrissat B."/>
            <person name="Grigoriev I.V."/>
            <person name="Hibbett D.S."/>
            <person name="Martin F."/>
        </authorList>
    </citation>
    <scope>NUCLEOTIDE SEQUENCE [LARGE SCALE GENOMIC DNA]</scope>
    <source>
        <strain evidence="3">Ve08.2h10</strain>
    </source>
</reference>
<organism evidence="2 3">
    <name type="scientific">Paxillus rubicundulus Ve08.2h10</name>
    <dbReference type="NCBI Taxonomy" id="930991"/>
    <lineage>
        <taxon>Eukaryota</taxon>
        <taxon>Fungi</taxon>
        <taxon>Dikarya</taxon>
        <taxon>Basidiomycota</taxon>
        <taxon>Agaricomycotina</taxon>
        <taxon>Agaricomycetes</taxon>
        <taxon>Agaricomycetidae</taxon>
        <taxon>Boletales</taxon>
        <taxon>Paxilineae</taxon>
        <taxon>Paxillaceae</taxon>
        <taxon>Paxillus</taxon>
    </lineage>
</organism>
<reference evidence="2 3" key="1">
    <citation type="submission" date="2014-04" db="EMBL/GenBank/DDBJ databases">
        <authorList>
            <consortium name="DOE Joint Genome Institute"/>
            <person name="Kuo A."/>
            <person name="Kohler A."/>
            <person name="Jargeat P."/>
            <person name="Nagy L.G."/>
            <person name="Floudas D."/>
            <person name="Copeland A."/>
            <person name="Barry K.W."/>
            <person name="Cichocki N."/>
            <person name="Veneault-Fourrey C."/>
            <person name="LaButti K."/>
            <person name="Lindquist E.A."/>
            <person name="Lipzen A."/>
            <person name="Lundell T."/>
            <person name="Morin E."/>
            <person name="Murat C."/>
            <person name="Sun H."/>
            <person name="Tunlid A."/>
            <person name="Henrissat B."/>
            <person name="Grigoriev I.V."/>
            <person name="Hibbett D.S."/>
            <person name="Martin F."/>
            <person name="Nordberg H.P."/>
            <person name="Cantor M.N."/>
            <person name="Hua S.X."/>
        </authorList>
    </citation>
    <scope>NUCLEOTIDE SEQUENCE [LARGE SCALE GENOMIC DNA]</scope>
    <source>
        <strain evidence="2 3">Ve08.2h10</strain>
    </source>
</reference>
<gene>
    <name evidence="2" type="ORF">PAXRUDRAFT_465816</name>
</gene>
<feature type="compositionally biased region" description="Basic residues" evidence="1">
    <location>
        <begin position="94"/>
        <end position="105"/>
    </location>
</feature>
<dbReference type="Proteomes" id="UP000054538">
    <property type="component" value="Unassembled WGS sequence"/>
</dbReference>
<sequence>MDDLPALPTFTYRKTSRVQGPRPCSWISTSSTSVDDHDIWSWTSGGADLARISTMRSYSSGDSTYSNASSSSSSSPSVEYAPNILPEYGAQPKPRSRHSHRRKPAGPRSAHDALHFVTRPALTINTTAFSRLQKEVPRAVSVERSPTPPPPGIPPSEARSPTDFLLDWDEIFEVLGCSRVHLNDAKG</sequence>
<feature type="region of interest" description="Disordered" evidence="1">
    <location>
        <begin position="57"/>
        <end position="112"/>
    </location>
</feature>